<dbReference type="Proteomes" id="UP001642540">
    <property type="component" value="Unassembled WGS sequence"/>
</dbReference>
<protein>
    <submittedName>
        <fullName evidence="1">Uncharacterized protein</fullName>
    </submittedName>
</protein>
<sequence length="186" mass="21110">MSSFQRNFAFVTIAAIVLNSRIKTSLAEFQPSCHACDFVSEKAIVDCRTLQINKGPETELLASSTENRCHWKSISDVLLDAVKLHTNKNVFNTSQNPMKLIYIPRFNKNTSKGHREHQENAAKDDLVVPKNACKPVCRLSPIVDKIISEMGKTRRKLMPATIFRHFIMMNSNEPKKTKIGGKRKHT</sequence>
<organism evidence="1 2">
    <name type="scientific">Orchesella dallaii</name>
    <dbReference type="NCBI Taxonomy" id="48710"/>
    <lineage>
        <taxon>Eukaryota</taxon>
        <taxon>Metazoa</taxon>
        <taxon>Ecdysozoa</taxon>
        <taxon>Arthropoda</taxon>
        <taxon>Hexapoda</taxon>
        <taxon>Collembola</taxon>
        <taxon>Entomobryomorpha</taxon>
        <taxon>Entomobryoidea</taxon>
        <taxon>Orchesellidae</taxon>
        <taxon>Orchesellinae</taxon>
        <taxon>Orchesella</taxon>
    </lineage>
</organism>
<comment type="caution">
    <text evidence="1">The sequence shown here is derived from an EMBL/GenBank/DDBJ whole genome shotgun (WGS) entry which is preliminary data.</text>
</comment>
<keyword evidence="2" id="KW-1185">Reference proteome</keyword>
<evidence type="ECO:0000313" key="2">
    <source>
        <dbReference type="Proteomes" id="UP001642540"/>
    </source>
</evidence>
<dbReference type="EMBL" id="CAXLJM020000072">
    <property type="protein sequence ID" value="CAL8127503.1"/>
    <property type="molecule type" value="Genomic_DNA"/>
</dbReference>
<reference evidence="1 2" key="1">
    <citation type="submission" date="2024-08" db="EMBL/GenBank/DDBJ databases">
        <authorList>
            <person name="Cucini C."/>
            <person name="Frati F."/>
        </authorList>
    </citation>
    <scope>NUCLEOTIDE SEQUENCE [LARGE SCALE GENOMIC DNA]</scope>
</reference>
<name>A0ABP1RGG2_9HEXA</name>
<accession>A0ABP1RGG2</accession>
<proteinExistence type="predicted"/>
<evidence type="ECO:0000313" key="1">
    <source>
        <dbReference type="EMBL" id="CAL8127503.1"/>
    </source>
</evidence>
<gene>
    <name evidence="1" type="ORF">ODALV1_LOCUS21870</name>
</gene>